<dbReference type="GeneID" id="28820911"/>
<dbReference type="AlphaFoldDB" id="A0A132BAK8"/>
<keyword evidence="5 9" id="KW-0560">Oxidoreductase</keyword>
<proteinExistence type="inferred from homology"/>
<dbReference type="InterPro" id="IPR002401">
    <property type="entry name" value="Cyt_P450_E_grp-I"/>
</dbReference>
<keyword evidence="7 9" id="KW-0503">Monooxygenase</keyword>
<protein>
    <submittedName>
        <fullName evidence="11">Cytochrome P450</fullName>
    </submittedName>
</protein>
<keyword evidence="6 8" id="KW-0408">Iron</keyword>
<dbReference type="PROSITE" id="PS00086">
    <property type="entry name" value="CYTOCHROME_P450"/>
    <property type="match status" value="1"/>
</dbReference>
<organism evidence="11 12">
    <name type="scientific">Mollisia scopiformis</name>
    <name type="common">Conifer needle endophyte fungus</name>
    <name type="synonym">Phialocephala scopiformis</name>
    <dbReference type="NCBI Taxonomy" id="149040"/>
    <lineage>
        <taxon>Eukaryota</taxon>
        <taxon>Fungi</taxon>
        <taxon>Dikarya</taxon>
        <taxon>Ascomycota</taxon>
        <taxon>Pezizomycotina</taxon>
        <taxon>Leotiomycetes</taxon>
        <taxon>Helotiales</taxon>
        <taxon>Mollisiaceae</taxon>
        <taxon>Mollisia</taxon>
    </lineage>
</organism>
<dbReference type="SUPFAM" id="SSF48264">
    <property type="entry name" value="Cytochrome P450"/>
    <property type="match status" value="1"/>
</dbReference>
<evidence type="ECO:0000256" key="5">
    <source>
        <dbReference type="ARBA" id="ARBA00023002"/>
    </source>
</evidence>
<evidence type="ECO:0000256" key="10">
    <source>
        <dbReference type="SAM" id="Phobius"/>
    </source>
</evidence>
<dbReference type="KEGG" id="psco:LY89DRAFT_628546"/>
<dbReference type="PANTHER" id="PTHR24305">
    <property type="entry name" value="CYTOCHROME P450"/>
    <property type="match status" value="1"/>
</dbReference>
<dbReference type="GO" id="GO:0020037">
    <property type="term" value="F:heme binding"/>
    <property type="evidence" value="ECO:0007669"/>
    <property type="project" value="InterPro"/>
</dbReference>
<reference evidence="11 12" key="1">
    <citation type="submission" date="2015-10" db="EMBL/GenBank/DDBJ databases">
        <title>Full genome of DAOMC 229536 Phialocephala scopiformis, a fungal endophyte of spruce producing the potent anti-insectan compound rugulosin.</title>
        <authorList>
            <consortium name="DOE Joint Genome Institute"/>
            <person name="Walker A.K."/>
            <person name="Frasz S.L."/>
            <person name="Seifert K.A."/>
            <person name="Miller J.D."/>
            <person name="Mondo S.J."/>
            <person name="Labutti K."/>
            <person name="Lipzen A."/>
            <person name="Dockter R."/>
            <person name="Kennedy M."/>
            <person name="Grigoriev I.V."/>
            <person name="Spatafora J.W."/>
        </authorList>
    </citation>
    <scope>NUCLEOTIDE SEQUENCE [LARGE SCALE GENOMIC DNA]</scope>
    <source>
        <strain evidence="11 12">CBS 120377</strain>
    </source>
</reference>
<dbReference type="Pfam" id="PF00067">
    <property type="entry name" value="p450"/>
    <property type="match status" value="1"/>
</dbReference>
<evidence type="ECO:0000256" key="3">
    <source>
        <dbReference type="ARBA" id="ARBA00022617"/>
    </source>
</evidence>
<dbReference type="GO" id="GO:0004497">
    <property type="term" value="F:monooxygenase activity"/>
    <property type="evidence" value="ECO:0007669"/>
    <property type="project" value="UniProtKB-KW"/>
</dbReference>
<dbReference type="InterPro" id="IPR036396">
    <property type="entry name" value="Cyt_P450_sf"/>
</dbReference>
<dbReference type="CDD" id="cd11058">
    <property type="entry name" value="CYP60B-like"/>
    <property type="match status" value="1"/>
</dbReference>
<evidence type="ECO:0000313" key="12">
    <source>
        <dbReference type="Proteomes" id="UP000070700"/>
    </source>
</evidence>
<comment type="similarity">
    <text evidence="2 9">Belongs to the cytochrome P450 family.</text>
</comment>
<evidence type="ECO:0000313" key="11">
    <source>
        <dbReference type="EMBL" id="KUJ09421.1"/>
    </source>
</evidence>
<dbReference type="OrthoDB" id="1470350at2759"/>
<dbReference type="GO" id="GO:0016705">
    <property type="term" value="F:oxidoreductase activity, acting on paired donors, with incorporation or reduction of molecular oxygen"/>
    <property type="evidence" value="ECO:0007669"/>
    <property type="project" value="InterPro"/>
</dbReference>
<dbReference type="InterPro" id="IPR017972">
    <property type="entry name" value="Cyt_P450_CS"/>
</dbReference>
<dbReference type="PRINTS" id="PR00463">
    <property type="entry name" value="EP450I"/>
</dbReference>
<feature type="binding site" description="axial binding residue" evidence="8">
    <location>
        <position position="471"/>
    </location>
    <ligand>
        <name>heme</name>
        <dbReference type="ChEBI" id="CHEBI:30413"/>
    </ligand>
    <ligandPart>
        <name>Fe</name>
        <dbReference type="ChEBI" id="CHEBI:18248"/>
    </ligandPart>
</feature>
<evidence type="ECO:0000256" key="7">
    <source>
        <dbReference type="ARBA" id="ARBA00023033"/>
    </source>
</evidence>
<evidence type="ECO:0000256" key="9">
    <source>
        <dbReference type="RuleBase" id="RU000461"/>
    </source>
</evidence>
<name>A0A132BAK8_MOLSC</name>
<evidence type="ECO:0000256" key="4">
    <source>
        <dbReference type="ARBA" id="ARBA00022723"/>
    </source>
</evidence>
<keyword evidence="10" id="KW-0812">Transmembrane</keyword>
<accession>A0A132BAK8</accession>
<evidence type="ECO:0000256" key="6">
    <source>
        <dbReference type="ARBA" id="ARBA00023004"/>
    </source>
</evidence>
<feature type="transmembrane region" description="Helical" evidence="10">
    <location>
        <begin position="324"/>
        <end position="345"/>
    </location>
</feature>
<comment type="cofactor">
    <cofactor evidence="1 8">
        <name>heme</name>
        <dbReference type="ChEBI" id="CHEBI:30413"/>
    </cofactor>
</comment>
<keyword evidence="10" id="KW-1133">Transmembrane helix</keyword>
<dbReference type="Proteomes" id="UP000070700">
    <property type="component" value="Unassembled WGS sequence"/>
</dbReference>
<feature type="transmembrane region" description="Helical" evidence="10">
    <location>
        <begin position="31"/>
        <end position="51"/>
    </location>
</feature>
<dbReference type="InterPro" id="IPR050121">
    <property type="entry name" value="Cytochrome_P450_monoxygenase"/>
</dbReference>
<dbReference type="STRING" id="149040.A0A132BAK8"/>
<dbReference type="InParanoid" id="A0A132BAK8"/>
<gene>
    <name evidence="11" type="ORF">LY89DRAFT_628546</name>
</gene>
<feature type="transmembrane region" description="Helical" evidence="10">
    <location>
        <begin position="251"/>
        <end position="268"/>
    </location>
</feature>
<dbReference type="PANTHER" id="PTHR24305:SF29">
    <property type="entry name" value="BENZOATE-PARA-HYDROXYLASE"/>
    <property type="match status" value="1"/>
</dbReference>
<dbReference type="PRINTS" id="PR00385">
    <property type="entry name" value="P450"/>
</dbReference>
<dbReference type="RefSeq" id="XP_018063776.1">
    <property type="nucleotide sequence ID" value="XM_018211185.1"/>
</dbReference>
<evidence type="ECO:0000256" key="1">
    <source>
        <dbReference type="ARBA" id="ARBA00001971"/>
    </source>
</evidence>
<dbReference type="EMBL" id="KQ947432">
    <property type="protein sequence ID" value="KUJ09421.1"/>
    <property type="molecule type" value="Genomic_DNA"/>
</dbReference>
<keyword evidence="12" id="KW-1185">Reference proteome</keyword>
<keyword evidence="10" id="KW-0472">Membrane</keyword>
<dbReference type="InterPro" id="IPR001128">
    <property type="entry name" value="Cyt_P450"/>
</dbReference>
<keyword evidence="4 8" id="KW-0479">Metal-binding</keyword>
<dbReference type="Gene3D" id="1.10.630.10">
    <property type="entry name" value="Cytochrome P450"/>
    <property type="match status" value="1"/>
</dbReference>
<evidence type="ECO:0000256" key="2">
    <source>
        <dbReference type="ARBA" id="ARBA00010617"/>
    </source>
</evidence>
<evidence type="ECO:0000256" key="8">
    <source>
        <dbReference type="PIRSR" id="PIRSR602401-1"/>
    </source>
</evidence>
<dbReference type="GO" id="GO:0005506">
    <property type="term" value="F:iron ion binding"/>
    <property type="evidence" value="ECO:0007669"/>
    <property type="project" value="InterPro"/>
</dbReference>
<sequence length="539" mass="61999">MLAASLQEAFQTALAAIKSWLLTGAESILRHPILIVAVLIFCSSFAQIIYLKYFHALARFRGPFLAPISNGFWYYTILGGRGPWRNHRWHQKWGPIVRIAPNHLSFSSHAAQKFIYGFGTRSVPSMIKDPIFFTPEVDHSMNIINETDREEHSRMRRMLSFAFSNSNLLENEDVLVRRTDQFVKTLAEVNKDANGSGKRGFNIVQQFNYVTFNIMGEMSFGDSFDKRLEEQPEHRYHWADVIVDTTYMNDVMRAVCVIPGLFSFLEWYKTGLMKKTLYRHAEYATEHTEARLKIETKRKDFTYHILTSKGPHPTNLEMGSHFNVIMMAGAVTTATFLAGVTYYLGHNRAALSRLQHEVRTRFNGLDEITSKALMECEYLNAVVEEGLRIYPPAGAGHLSRIVPKGGCEIEGEWIPEGTRVSVHQWSVLRDPLNFWNPSAFIPERWMKNEPEGQGGDRLETSLPFSYGPRGCLGRNLAYLEMRMVLAKLFWQYDLAWFNSDEIDWERDTKGYTLWEKPDLRVLLRDRLASTPSSPSILKL</sequence>
<keyword evidence="3 8" id="KW-0349">Heme</keyword>